<feature type="region of interest" description="Disordered" evidence="1">
    <location>
        <begin position="1"/>
        <end position="25"/>
    </location>
</feature>
<feature type="transmembrane region" description="Helical" evidence="2">
    <location>
        <begin position="40"/>
        <end position="59"/>
    </location>
</feature>
<feature type="compositionally biased region" description="Polar residues" evidence="1">
    <location>
        <begin position="15"/>
        <end position="25"/>
    </location>
</feature>
<accession>A0A4Y7PQE2</accession>
<protein>
    <submittedName>
        <fullName evidence="3">Uncharacterized protein</fullName>
    </submittedName>
</protein>
<keyword evidence="2" id="KW-0812">Transmembrane</keyword>
<dbReference type="Proteomes" id="UP000294933">
    <property type="component" value="Unassembled WGS sequence"/>
</dbReference>
<keyword evidence="4" id="KW-1185">Reference proteome</keyword>
<evidence type="ECO:0000313" key="3">
    <source>
        <dbReference type="EMBL" id="TDL17653.1"/>
    </source>
</evidence>
<proteinExistence type="predicted"/>
<reference evidence="3 4" key="1">
    <citation type="submission" date="2018-06" db="EMBL/GenBank/DDBJ databases">
        <title>A transcriptomic atlas of mushroom development highlights an independent origin of complex multicellularity.</title>
        <authorList>
            <consortium name="DOE Joint Genome Institute"/>
            <person name="Krizsan K."/>
            <person name="Almasi E."/>
            <person name="Merenyi Z."/>
            <person name="Sahu N."/>
            <person name="Viragh M."/>
            <person name="Koszo T."/>
            <person name="Mondo S."/>
            <person name="Kiss B."/>
            <person name="Balint B."/>
            <person name="Kues U."/>
            <person name="Barry K."/>
            <person name="Hegedus J.C."/>
            <person name="Henrissat B."/>
            <person name="Johnson J."/>
            <person name="Lipzen A."/>
            <person name="Ohm R."/>
            <person name="Nagy I."/>
            <person name="Pangilinan J."/>
            <person name="Yan J."/>
            <person name="Xiong Y."/>
            <person name="Grigoriev I.V."/>
            <person name="Hibbett D.S."/>
            <person name="Nagy L.G."/>
        </authorList>
    </citation>
    <scope>NUCLEOTIDE SEQUENCE [LARGE SCALE GENOMIC DNA]</scope>
    <source>
        <strain evidence="3 4">SZMC22713</strain>
    </source>
</reference>
<sequence>MSIQHCSAPKPPIHESTTLHAGSEFSHANNDMNSALDAPLLNLVILNVLLALHGSVILLQIEKNGNFKFLVVDLPAAALRWPAYVTDR</sequence>
<evidence type="ECO:0000313" key="4">
    <source>
        <dbReference type="Proteomes" id="UP000294933"/>
    </source>
</evidence>
<dbReference type="AlphaFoldDB" id="A0A4Y7PQE2"/>
<keyword evidence="2" id="KW-1133">Transmembrane helix</keyword>
<gene>
    <name evidence="3" type="ORF">BD410DRAFT_542862</name>
</gene>
<evidence type="ECO:0000256" key="2">
    <source>
        <dbReference type="SAM" id="Phobius"/>
    </source>
</evidence>
<organism evidence="3 4">
    <name type="scientific">Rickenella mellea</name>
    <dbReference type="NCBI Taxonomy" id="50990"/>
    <lineage>
        <taxon>Eukaryota</taxon>
        <taxon>Fungi</taxon>
        <taxon>Dikarya</taxon>
        <taxon>Basidiomycota</taxon>
        <taxon>Agaricomycotina</taxon>
        <taxon>Agaricomycetes</taxon>
        <taxon>Hymenochaetales</taxon>
        <taxon>Rickenellaceae</taxon>
        <taxon>Rickenella</taxon>
    </lineage>
</organism>
<dbReference type="VEuPathDB" id="FungiDB:BD410DRAFT_542862"/>
<name>A0A4Y7PQE2_9AGAM</name>
<evidence type="ECO:0000256" key="1">
    <source>
        <dbReference type="SAM" id="MobiDB-lite"/>
    </source>
</evidence>
<dbReference type="EMBL" id="ML170218">
    <property type="protein sequence ID" value="TDL17653.1"/>
    <property type="molecule type" value="Genomic_DNA"/>
</dbReference>
<keyword evidence="2" id="KW-0472">Membrane</keyword>